<dbReference type="Proteomes" id="UP001154240">
    <property type="component" value="Unassembled WGS sequence"/>
</dbReference>
<dbReference type="InterPro" id="IPR004114">
    <property type="entry name" value="THUMP_dom"/>
</dbReference>
<keyword evidence="3" id="KW-0694">RNA-binding</keyword>
<dbReference type="SUPFAM" id="SSF53335">
    <property type="entry name" value="S-adenosyl-L-methionine-dependent methyltransferases"/>
    <property type="match status" value="1"/>
</dbReference>
<dbReference type="Pfam" id="PF01170">
    <property type="entry name" value="UPF0020"/>
    <property type="match status" value="1"/>
</dbReference>
<dbReference type="Pfam" id="PF02926">
    <property type="entry name" value="THUMP"/>
    <property type="match status" value="1"/>
</dbReference>
<dbReference type="PROSITE" id="PS00092">
    <property type="entry name" value="N6_MTASE"/>
    <property type="match status" value="1"/>
</dbReference>
<dbReference type="InterPro" id="IPR000241">
    <property type="entry name" value="RlmKL-like_Mtase"/>
</dbReference>
<dbReference type="EMBL" id="JAPHEH010000001">
    <property type="protein sequence ID" value="MDG4475045.1"/>
    <property type="molecule type" value="Genomic_DNA"/>
</dbReference>
<evidence type="ECO:0000313" key="5">
    <source>
        <dbReference type="EMBL" id="MDG4475045.1"/>
    </source>
</evidence>
<organism evidence="5 6">
    <name type="scientific">Thiovibrio frasassiensis</name>
    <dbReference type="NCBI Taxonomy" id="2984131"/>
    <lineage>
        <taxon>Bacteria</taxon>
        <taxon>Pseudomonadati</taxon>
        <taxon>Thermodesulfobacteriota</taxon>
        <taxon>Desulfobulbia</taxon>
        <taxon>Desulfobulbales</taxon>
        <taxon>Thiovibrionaceae</taxon>
        <taxon>Thiovibrio</taxon>
    </lineage>
</organism>
<dbReference type="InterPro" id="IPR054170">
    <property type="entry name" value="RlmL_1st"/>
</dbReference>
<evidence type="ECO:0000259" key="4">
    <source>
        <dbReference type="PROSITE" id="PS51165"/>
    </source>
</evidence>
<keyword evidence="2" id="KW-0808">Transferase</keyword>
<keyword evidence="6" id="KW-1185">Reference proteome</keyword>
<dbReference type="CDD" id="cd11715">
    <property type="entry name" value="THUMP_AdoMetMT"/>
    <property type="match status" value="1"/>
</dbReference>
<dbReference type="Gene3D" id="3.30.2130.30">
    <property type="match status" value="1"/>
</dbReference>
<dbReference type="GO" id="GO:0008990">
    <property type="term" value="F:rRNA (guanine-N2-)-methyltransferase activity"/>
    <property type="evidence" value="ECO:0007669"/>
    <property type="project" value="TreeGrafter"/>
</dbReference>
<dbReference type="InterPro" id="IPR002052">
    <property type="entry name" value="DNA_methylase_N6_adenine_CS"/>
</dbReference>
<dbReference type="RefSeq" id="WP_307632021.1">
    <property type="nucleotide sequence ID" value="NZ_JAPHEH010000001.1"/>
</dbReference>
<comment type="caution">
    <text evidence="5">The sequence shown here is derived from an EMBL/GenBank/DDBJ whole genome shotgun (WGS) entry which is preliminary data.</text>
</comment>
<dbReference type="SMART" id="SM00981">
    <property type="entry name" value="THUMP"/>
    <property type="match status" value="1"/>
</dbReference>
<dbReference type="PANTHER" id="PTHR47313:SF1">
    <property type="entry name" value="RIBOSOMAL RNA LARGE SUBUNIT METHYLTRANSFERASE K_L"/>
    <property type="match status" value="1"/>
</dbReference>
<evidence type="ECO:0000256" key="2">
    <source>
        <dbReference type="ARBA" id="ARBA00022679"/>
    </source>
</evidence>
<evidence type="ECO:0000256" key="1">
    <source>
        <dbReference type="ARBA" id="ARBA00022603"/>
    </source>
</evidence>
<dbReference type="PANTHER" id="PTHR47313">
    <property type="entry name" value="RIBOSOMAL RNA LARGE SUBUNIT METHYLTRANSFERASE K/L"/>
    <property type="match status" value="1"/>
</dbReference>
<reference evidence="5" key="2">
    <citation type="submission" date="2022-10" db="EMBL/GenBank/DDBJ databases">
        <authorList>
            <person name="Aronson H.S."/>
        </authorList>
    </citation>
    <scope>NUCLEOTIDE SEQUENCE</scope>
    <source>
        <strain evidence="5">RS19-109</strain>
    </source>
</reference>
<sequence>MRCFASCLEIKLELREVMVLESFVYQKNSSYFAQVAENVEPLAERELTGLGATQVNPVYRGVYFTATPETLYRIVYQTRLCTRVLAPLLHFDCHSTKYLYKTALTIPWVELFDREQTFVITATVSDSKITHSQYASLCLKDAIVDQFQEKFGARPNVDKRNPDLVFNLHIHKNTAVISLDASGASLHRRGYRQETVEAPIQESLAAAILDLTEWNGERTLIDPMCGSGTLLCEGLMRYCRIPASYLRESFGFMRFPDFEPEAWQRVKEDADSLIRPLPEGLITGSDAAKLAVKAARINLGQLPYGKEVPVHSSRFQELAPISDAVIVSNPPYGVRLGAQAEAAALVGELGSFLKHKCTGSTAYLYFGDRELVKKIGLKPAWKKPLSNGGLDGVLAKYEMY</sequence>
<dbReference type="InterPro" id="IPR029063">
    <property type="entry name" value="SAM-dependent_MTases_sf"/>
</dbReference>
<dbReference type="GO" id="GO:0070043">
    <property type="term" value="F:rRNA (guanine-N7-)-methyltransferase activity"/>
    <property type="evidence" value="ECO:0007669"/>
    <property type="project" value="TreeGrafter"/>
</dbReference>
<accession>A0A9X4MFL5</accession>
<reference evidence="5" key="1">
    <citation type="journal article" date="2022" name="bioRxiv">
        <title>Thiovibrio frasassiensisgen. nov., sp. nov., an autotrophic, elemental sulfur disproportionating bacterium isolated from sulfidic karst sediment, and proposal of Thiovibrionaceae fam. nov.</title>
        <authorList>
            <person name="Aronson H."/>
            <person name="Thomas C."/>
            <person name="Bhattacharyya M."/>
            <person name="Eckstein S."/>
            <person name="Jensen S."/>
            <person name="Barco R."/>
            <person name="Macalady J."/>
            <person name="Amend J."/>
        </authorList>
    </citation>
    <scope>NUCLEOTIDE SEQUENCE</scope>
    <source>
        <strain evidence="5">RS19-109</strain>
    </source>
</reference>
<proteinExistence type="predicted"/>
<dbReference type="Pfam" id="PF22020">
    <property type="entry name" value="RlmL_1st"/>
    <property type="match status" value="1"/>
</dbReference>
<gene>
    <name evidence="5" type="ORF">OLX77_02580</name>
</gene>
<feature type="domain" description="THUMP" evidence="4">
    <location>
        <begin position="70"/>
        <end position="181"/>
    </location>
</feature>
<dbReference type="GO" id="GO:0003723">
    <property type="term" value="F:RNA binding"/>
    <property type="evidence" value="ECO:0007669"/>
    <property type="project" value="UniProtKB-UniRule"/>
</dbReference>
<dbReference type="AlphaFoldDB" id="A0A9X4MFL5"/>
<keyword evidence="1" id="KW-0489">Methyltransferase</keyword>
<evidence type="ECO:0000256" key="3">
    <source>
        <dbReference type="PROSITE-ProRule" id="PRU00529"/>
    </source>
</evidence>
<name>A0A9X4MFL5_9BACT</name>
<evidence type="ECO:0000313" key="6">
    <source>
        <dbReference type="Proteomes" id="UP001154240"/>
    </source>
</evidence>
<dbReference type="PROSITE" id="PS51165">
    <property type="entry name" value="THUMP"/>
    <property type="match status" value="1"/>
</dbReference>
<protein>
    <submittedName>
        <fullName evidence="5">THUMP domain-containing protein</fullName>
    </submittedName>
</protein>
<dbReference type="Gene3D" id="3.40.50.150">
    <property type="entry name" value="Vaccinia Virus protein VP39"/>
    <property type="match status" value="1"/>
</dbReference>